<reference evidence="1 2" key="1">
    <citation type="submission" date="2024-02" db="EMBL/GenBank/DDBJ databases">
        <title>de novo genome assembly of Solanum bulbocastanum strain 11H21.</title>
        <authorList>
            <person name="Hosaka A.J."/>
        </authorList>
    </citation>
    <scope>NUCLEOTIDE SEQUENCE [LARGE SCALE GENOMIC DNA]</scope>
    <source>
        <tissue evidence="1">Young leaves</tissue>
    </source>
</reference>
<proteinExistence type="predicted"/>
<protein>
    <submittedName>
        <fullName evidence="1">Uncharacterized protein</fullName>
    </submittedName>
</protein>
<organism evidence="1 2">
    <name type="scientific">Solanum bulbocastanum</name>
    <name type="common">Wild potato</name>
    <dbReference type="NCBI Taxonomy" id="147425"/>
    <lineage>
        <taxon>Eukaryota</taxon>
        <taxon>Viridiplantae</taxon>
        <taxon>Streptophyta</taxon>
        <taxon>Embryophyta</taxon>
        <taxon>Tracheophyta</taxon>
        <taxon>Spermatophyta</taxon>
        <taxon>Magnoliopsida</taxon>
        <taxon>eudicotyledons</taxon>
        <taxon>Gunneridae</taxon>
        <taxon>Pentapetalae</taxon>
        <taxon>asterids</taxon>
        <taxon>lamiids</taxon>
        <taxon>Solanales</taxon>
        <taxon>Solanaceae</taxon>
        <taxon>Solanoideae</taxon>
        <taxon>Solaneae</taxon>
        <taxon>Solanum</taxon>
    </lineage>
</organism>
<name>A0AAN8Y8V1_SOLBU</name>
<gene>
    <name evidence="1" type="ORF">RDI58_017439</name>
</gene>
<dbReference type="Proteomes" id="UP001371456">
    <property type="component" value="Unassembled WGS sequence"/>
</dbReference>
<dbReference type="EMBL" id="JBANQN010000007">
    <property type="protein sequence ID" value="KAK6783985.1"/>
    <property type="molecule type" value="Genomic_DNA"/>
</dbReference>
<accession>A0AAN8Y8V1</accession>
<sequence>MRKNKVNLLILKRKYRFISVMLPQIRHPRIMLTICGYRIIFRALRMVIRRSREKLKSIYKEDLRGLLRCLRLNVDLT</sequence>
<evidence type="ECO:0000313" key="2">
    <source>
        <dbReference type="Proteomes" id="UP001371456"/>
    </source>
</evidence>
<evidence type="ECO:0000313" key="1">
    <source>
        <dbReference type="EMBL" id="KAK6783985.1"/>
    </source>
</evidence>
<keyword evidence="2" id="KW-1185">Reference proteome</keyword>
<comment type="caution">
    <text evidence="1">The sequence shown here is derived from an EMBL/GenBank/DDBJ whole genome shotgun (WGS) entry which is preliminary data.</text>
</comment>
<dbReference type="AlphaFoldDB" id="A0AAN8Y8V1"/>